<evidence type="ECO:0000313" key="3">
    <source>
        <dbReference type="EMBL" id="TKW58391.1"/>
    </source>
</evidence>
<keyword evidence="2" id="KW-1133">Transmembrane helix</keyword>
<dbReference type="AlphaFoldDB" id="A0A4U6XRG2"/>
<feature type="compositionally biased region" description="Pro residues" evidence="1">
    <location>
        <begin position="1"/>
        <end position="10"/>
    </location>
</feature>
<organism evidence="3 4">
    <name type="scientific">Colletotrichum tanaceti</name>
    <dbReference type="NCBI Taxonomy" id="1306861"/>
    <lineage>
        <taxon>Eukaryota</taxon>
        <taxon>Fungi</taxon>
        <taxon>Dikarya</taxon>
        <taxon>Ascomycota</taxon>
        <taxon>Pezizomycotina</taxon>
        <taxon>Sordariomycetes</taxon>
        <taxon>Hypocreomycetidae</taxon>
        <taxon>Glomerellales</taxon>
        <taxon>Glomerellaceae</taxon>
        <taxon>Colletotrichum</taxon>
        <taxon>Colletotrichum destructivum species complex</taxon>
    </lineage>
</organism>
<reference evidence="3 4" key="1">
    <citation type="journal article" date="2019" name="PLoS ONE">
        <title>Comparative genome analysis indicates high evolutionary potential of pathogenicity genes in Colletotrichum tanaceti.</title>
        <authorList>
            <person name="Lelwala R.V."/>
            <person name="Korhonen P.K."/>
            <person name="Young N.D."/>
            <person name="Scott J.B."/>
            <person name="Ades P.A."/>
            <person name="Gasser R.B."/>
            <person name="Taylor P.W.J."/>
        </authorList>
    </citation>
    <scope>NUCLEOTIDE SEQUENCE [LARGE SCALE GENOMIC DNA]</scope>
    <source>
        <strain evidence="3">BRIP57314</strain>
    </source>
</reference>
<gene>
    <name evidence="3" type="ORF">CTA1_5167</name>
</gene>
<evidence type="ECO:0000256" key="1">
    <source>
        <dbReference type="SAM" id="MobiDB-lite"/>
    </source>
</evidence>
<dbReference type="PANTHER" id="PTHR39596:SF3">
    <property type="entry name" value="HETEROKARYON INCOMPATIBILITY DOMAIN-CONTAINING PROTEIN"/>
    <property type="match status" value="1"/>
</dbReference>
<dbReference type="PANTHER" id="PTHR39596">
    <property type="match status" value="1"/>
</dbReference>
<accession>A0A4U6XRG2</accession>
<dbReference type="Proteomes" id="UP000310108">
    <property type="component" value="Unassembled WGS sequence"/>
</dbReference>
<evidence type="ECO:0000313" key="4">
    <source>
        <dbReference type="Proteomes" id="UP000310108"/>
    </source>
</evidence>
<evidence type="ECO:0008006" key="5">
    <source>
        <dbReference type="Google" id="ProtNLM"/>
    </source>
</evidence>
<feature type="region of interest" description="Disordered" evidence="1">
    <location>
        <begin position="1"/>
        <end position="24"/>
    </location>
</feature>
<comment type="caution">
    <text evidence="3">The sequence shown here is derived from an EMBL/GenBank/DDBJ whole genome shotgun (WGS) entry which is preliminary data.</text>
</comment>
<dbReference type="EMBL" id="PJEX01000026">
    <property type="protein sequence ID" value="TKW58391.1"/>
    <property type="molecule type" value="Genomic_DNA"/>
</dbReference>
<feature type="compositionally biased region" description="Polar residues" evidence="1">
    <location>
        <begin position="12"/>
        <end position="24"/>
    </location>
</feature>
<keyword evidence="2" id="KW-0812">Transmembrane</keyword>
<evidence type="ECO:0000256" key="2">
    <source>
        <dbReference type="SAM" id="Phobius"/>
    </source>
</evidence>
<protein>
    <recommendedName>
        <fullName evidence="5">Monocarboxylate transporter</fullName>
    </recommendedName>
</protein>
<name>A0A4U6XRG2_9PEZI</name>
<keyword evidence="2" id="KW-0472">Membrane</keyword>
<proteinExistence type="predicted"/>
<sequence length="439" mass="49120">MAPRTIPRPPLVSSTTTMTTDEGQSSLRLQEVLQRHGIGSRRAIVAANTNLRLWEPADVDAVLQQVRLRGLNHNPCGREFNRYRGLGLGAKVFMYSCIGGGFALAVPIYLVHSTIRMFKQRSVSLSVFRHTWNEYGLTALLTLGSDFDRYIKAPLGLVRQSVKQQAALCVDRNGDFKVMTDGYSVMSHVWEETMGWNSPEGFGKVDLSLRRKGIHKAHFRKFFDRCGATWLWVDVLAMPEVLEDMSPQQQSETEALRVGVINNLHSIYRRADRVVVLDSLALQLRTGSLVDVAVVLCLGRWVTRMWTLAEVRLGRRVLVKTEDGEVDLDDVIGLLEGEVLGPDHRYAGLARTLSAKRGETSPRATTYKLADLVAAYRFAQTGEAIDEIRAVYPLLGLEWEAEWGQTDGILHLKEALPAESEAFAALCEERRLPNPFSSV</sequence>
<keyword evidence="4" id="KW-1185">Reference proteome</keyword>
<dbReference type="OrthoDB" id="2426273at2759"/>
<feature type="transmembrane region" description="Helical" evidence="2">
    <location>
        <begin position="92"/>
        <end position="111"/>
    </location>
</feature>